<dbReference type="FunFam" id="3.40.50.1980:FF:000001">
    <property type="entry name" value="Histidinol dehydrogenase"/>
    <property type="match status" value="1"/>
</dbReference>
<dbReference type="EC" id="1.1.1.23" evidence="4 12"/>
<name>A0A845PXS4_9FLAO</name>
<feature type="active site" description="Proton acceptor" evidence="12 14">
    <location>
        <position position="322"/>
    </location>
</feature>
<feature type="binding site" evidence="12 16">
    <location>
        <position position="255"/>
    </location>
    <ligand>
        <name>substrate</name>
    </ligand>
</feature>
<dbReference type="AlphaFoldDB" id="A0A845PXS4"/>
<dbReference type="InterPro" id="IPR001692">
    <property type="entry name" value="Histidinol_DH_CS"/>
</dbReference>
<evidence type="ECO:0000256" key="17">
    <source>
        <dbReference type="PIRSR" id="PIRSR000099-4"/>
    </source>
</evidence>
<dbReference type="EMBL" id="JAAABJ010000475">
    <property type="protein sequence ID" value="NAW50870.1"/>
    <property type="molecule type" value="Genomic_DNA"/>
</dbReference>
<feature type="active site" description="Proton acceptor" evidence="12 14">
    <location>
        <position position="323"/>
    </location>
</feature>
<feature type="binding site" evidence="12 16">
    <location>
        <position position="356"/>
    </location>
    <ligand>
        <name>substrate</name>
    </ligand>
</feature>
<sequence>MQTYIYPSISEWSLLFQRPIQPREDLQNTVLQIFEDLKNLQDQALFDYTEKFDGVKLSNILVSNQEKERAQQIVSEDLKQAMKLAFDNIQQFHLSQKEQKKIVETMPGVNCWRESRPIEKVGIYIPGGSAPLFSSVLMLGIPATIAGCPYISLCSPPDINGKINPAILVAAQLVGIRNIYKVGGIQAIAALTFGTPTIKAVDKILGPGNQYVTAAKQTAQSLGIAIDMPAGPSELLIIADESSNPEFVAADLLSQAEHGTDSQVILLTTSRDLLEQVLNQLSHQLSFLSRKAIASQALAHSRAIVLECLEDCIAFSNLYAPEHLILAVKNANAYVDKITAAGSVFLGNFSCESAGDYASGTNHTLPTNGYSKSYSGVSLDSFIKKISFQEITAQGLQNIGPSIEKMAEAEQLYAHKNAVSVRLKSIISNKI</sequence>
<protein>
    <recommendedName>
        <fullName evidence="4 12">Histidinol dehydrogenase</fullName>
        <shortName evidence="12">HDH</shortName>
        <ecNumber evidence="4 12">1.1.1.23</ecNumber>
    </recommendedName>
</protein>
<feature type="binding site" evidence="12 16">
    <location>
        <position position="323"/>
    </location>
    <ligand>
        <name>substrate</name>
    </ligand>
</feature>
<evidence type="ECO:0000256" key="3">
    <source>
        <dbReference type="ARBA" id="ARBA00010178"/>
    </source>
</evidence>
<feature type="binding site" evidence="12 16">
    <location>
        <position position="258"/>
    </location>
    <ligand>
        <name>substrate</name>
    </ligand>
</feature>
<accession>A0A845PXS4</accession>
<dbReference type="UniPathway" id="UPA00031">
    <property type="reaction ID" value="UER00014"/>
</dbReference>
<feature type="binding site" evidence="12 15">
    <location>
        <position position="186"/>
    </location>
    <ligand>
        <name>NAD(+)</name>
        <dbReference type="ChEBI" id="CHEBI:57540"/>
    </ligand>
</feature>
<feature type="binding site" evidence="12 15">
    <location>
        <position position="209"/>
    </location>
    <ligand>
        <name>NAD(+)</name>
        <dbReference type="ChEBI" id="CHEBI:57540"/>
    </ligand>
</feature>
<evidence type="ECO:0000256" key="4">
    <source>
        <dbReference type="ARBA" id="ARBA00012965"/>
    </source>
</evidence>
<dbReference type="CDD" id="cd06572">
    <property type="entry name" value="Histidinol_dh"/>
    <property type="match status" value="1"/>
</dbReference>
<dbReference type="GO" id="GO:0051287">
    <property type="term" value="F:NAD binding"/>
    <property type="evidence" value="ECO:0007669"/>
    <property type="project" value="InterPro"/>
</dbReference>
<evidence type="ECO:0000256" key="12">
    <source>
        <dbReference type="HAMAP-Rule" id="MF_01024"/>
    </source>
</evidence>
<keyword evidence="6 12" id="KW-0479">Metal-binding</keyword>
<dbReference type="InterPro" id="IPR012131">
    <property type="entry name" value="Hstdl_DH"/>
</dbReference>
<dbReference type="GO" id="GO:0005829">
    <property type="term" value="C:cytosol"/>
    <property type="evidence" value="ECO:0007669"/>
    <property type="project" value="TreeGrafter"/>
</dbReference>
<keyword evidence="5 12" id="KW-0028">Amino-acid biosynthesis</keyword>
<feature type="binding site" evidence="12 17">
    <location>
        <position position="255"/>
    </location>
    <ligand>
        <name>Zn(2+)</name>
        <dbReference type="ChEBI" id="CHEBI:29105"/>
    </ligand>
</feature>
<feature type="binding site" evidence="12 16">
    <location>
        <position position="415"/>
    </location>
    <ligand>
        <name>substrate</name>
    </ligand>
</feature>
<dbReference type="InterPro" id="IPR022695">
    <property type="entry name" value="Histidinol_DH_monofunct"/>
</dbReference>
<keyword evidence="8 12" id="KW-0560">Oxidoreductase</keyword>
<evidence type="ECO:0000313" key="19">
    <source>
        <dbReference type="EMBL" id="NAW50870.1"/>
    </source>
</evidence>
<comment type="function">
    <text evidence="1 12">Catalyzes the sequential NAD-dependent oxidations of L-histidinol to L-histidinaldehyde and then to L-histidine.</text>
</comment>
<dbReference type="Gene3D" id="3.40.50.1980">
    <property type="entry name" value="Nitrogenase molybdenum iron protein domain"/>
    <property type="match status" value="2"/>
</dbReference>
<evidence type="ECO:0000256" key="5">
    <source>
        <dbReference type="ARBA" id="ARBA00022605"/>
    </source>
</evidence>
<evidence type="ECO:0000256" key="16">
    <source>
        <dbReference type="PIRSR" id="PIRSR000099-3"/>
    </source>
</evidence>
<dbReference type="Pfam" id="PF00815">
    <property type="entry name" value="Histidinol_dh"/>
    <property type="match status" value="1"/>
</dbReference>
<comment type="similarity">
    <text evidence="3 12 13 18">Belongs to the histidinol dehydrogenase family.</text>
</comment>
<dbReference type="PANTHER" id="PTHR21256:SF2">
    <property type="entry name" value="HISTIDINE BIOSYNTHESIS TRIFUNCTIONAL PROTEIN"/>
    <property type="match status" value="1"/>
</dbReference>
<feature type="binding site" evidence="12 17">
    <location>
        <position position="258"/>
    </location>
    <ligand>
        <name>Zn(2+)</name>
        <dbReference type="ChEBI" id="CHEBI:29105"/>
    </ligand>
</feature>
<dbReference type="PANTHER" id="PTHR21256">
    <property type="entry name" value="HISTIDINOL DEHYDROGENASE HDH"/>
    <property type="match status" value="1"/>
</dbReference>
<evidence type="ECO:0000256" key="10">
    <source>
        <dbReference type="ARBA" id="ARBA00023102"/>
    </source>
</evidence>
<feature type="binding site" evidence="12 16">
    <location>
        <position position="410"/>
    </location>
    <ligand>
        <name>substrate</name>
    </ligand>
</feature>
<dbReference type="InterPro" id="IPR016161">
    <property type="entry name" value="Ald_DH/histidinol_DH"/>
</dbReference>
<dbReference type="GO" id="GO:0004399">
    <property type="term" value="F:histidinol dehydrogenase activity"/>
    <property type="evidence" value="ECO:0007669"/>
    <property type="project" value="UniProtKB-UniRule"/>
</dbReference>
<dbReference type="Gene3D" id="1.20.5.1300">
    <property type="match status" value="1"/>
</dbReference>
<evidence type="ECO:0000313" key="20">
    <source>
        <dbReference type="Proteomes" id="UP000553459"/>
    </source>
</evidence>
<dbReference type="Proteomes" id="UP000553459">
    <property type="component" value="Unassembled WGS sequence"/>
</dbReference>
<feature type="binding site" evidence="12 16">
    <location>
        <position position="233"/>
    </location>
    <ligand>
        <name>substrate</name>
    </ligand>
</feature>
<evidence type="ECO:0000256" key="1">
    <source>
        <dbReference type="ARBA" id="ARBA00003850"/>
    </source>
</evidence>
<proteinExistence type="inferred from homology"/>
<keyword evidence="10 12" id="KW-0368">Histidine biosynthesis</keyword>
<dbReference type="RefSeq" id="WP_166519169.1">
    <property type="nucleotide sequence ID" value="NZ_JAAABJ010000475.1"/>
</dbReference>
<comment type="catalytic activity">
    <reaction evidence="11 12">
        <text>L-histidinol + 2 NAD(+) + H2O = L-histidine + 2 NADH + 3 H(+)</text>
        <dbReference type="Rhea" id="RHEA:20641"/>
        <dbReference type="ChEBI" id="CHEBI:15377"/>
        <dbReference type="ChEBI" id="CHEBI:15378"/>
        <dbReference type="ChEBI" id="CHEBI:57540"/>
        <dbReference type="ChEBI" id="CHEBI:57595"/>
        <dbReference type="ChEBI" id="CHEBI:57699"/>
        <dbReference type="ChEBI" id="CHEBI:57945"/>
        <dbReference type="EC" id="1.1.1.23"/>
    </reaction>
</comment>
<dbReference type="HAMAP" id="MF_01024">
    <property type="entry name" value="HisD"/>
    <property type="match status" value="1"/>
</dbReference>
<evidence type="ECO:0000256" key="14">
    <source>
        <dbReference type="PIRSR" id="PIRSR000099-1"/>
    </source>
</evidence>
<comment type="caution">
    <text evidence="19">The sequence shown here is derived from an EMBL/GenBank/DDBJ whole genome shotgun (WGS) entry which is preliminary data.</text>
</comment>
<dbReference type="PROSITE" id="PS00611">
    <property type="entry name" value="HISOL_DEHYDROGENASE"/>
    <property type="match status" value="1"/>
</dbReference>
<comment type="cofactor">
    <cofactor evidence="12 17">
        <name>Zn(2+)</name>
        <dbReference type="ChEBI" id="CHEBI:29105"/>
    </cofactor>
    <text evidence="12 17">Binds 1 zinc ion per subunit.</text>
</comment>
<comment type="pathway">
    <text evidence="2 12">Amino-acid biosynthesis; L-histidine biosynthesis; L-histidine from 5-phospho-alpha-D-ribose 1-diphosphate: step 9/9.</text>
</comment>
<keyword evidence="20" id="KW-1185">Reference proteome</keyword>
<keyword evidence="7 12" id="KW-0862">Zinc</keyword>
<dbReference type="PIRSF" id="PIRSF000099">
    <property type="entry name" value="Histidinol_dh"/>
    <property type="match status" value="1"/>
</dbReference>
<evidence type="ECO:0000256" key="15">
    <source>
        <dbReference type="PIRSR" id="PIRSR000099-2"/>
    </source>
</evidence>
<dbReference type="PRINTS" id="PR00083">
    <property type="entry name" value="HOLDHDRGNASE"/>
</dbReference>
<feature type="binding site" evidence="12 17">
    <location>
        <position position="356"/>
    </location>
    <ligand>
        <name>Zn(2+)</name>
        <dbReference type="ChEBI" id="CHEBI:29105"/>
    </ligand>
</feature>
<evidence type="ECO:0000256" key="8">
    <source>
        <dbReference type="ARBA" id="ARBA00023002"/>
    </source>
</evidence>
<organism evidence="19 20">
    <name type="scientific">Elizabethkingia argenteiflava</name>
    <dbReference type="NCBI Taxonomy" id="2681556"/>
    <lineage>
        <taxon>Bacteria</taxon>
        <taxon>Pseudomonadati</taxon>
        <taxon>Bacteroidota</taxon>
        <taxon>Flavobacteriia</taxon>
        <taxon>Flavobacteriales</taxon>
        <taxon>Weeksellaceae</taxon>
        <taxon>Elizabethkingia</taxon>
    </lineage>
</organism>
<dbReference type="NCBIfam" id="TIGR00069">
    <property type="entry name" value="hisD"/>
    <property type="match status" value="1"/>
</dbReference>
<feature type="binding site" evidence="12 17">
    <location>
        <position position="415"/>
    </location>
    <ligand>
        <name>Zn(2+)</name>
        <dbReference type="ChEBI" id="CHEBI:29105"/>
    </ligand>
</feature>
<evidence type="ECO:0000256" key="9">
    <source>
        <dbReference type="ARBA" id="ARBA00023027"/>
    </source>
</evidence>
<evidence type="ECO:0000256" key="18">
    <source>
        <dbReference type="RuleBase" id="RU004175"/>
    </source>
</evidence>
<gene>
    <name evidence="12 19" type="primary">hisD</name>
    <name evidence="19" type="ORF">GNY06_05610</name>
</gene>
<dbReference type="GO" id="GO:0008270">
    <property type="term" value="F:zinc ion binding"/>
    <property type="evidence" value="ECO:0007669"/>
    <property type="project" value="UniProtKB-UniRule"/>
</dbReference>
<evidence type="ECO:0000256" key="11">
    <source>
        <dbReference type="ARBA" id="ARBA00049489"/>
    </source>
</evidence>
<dbReference type="SUPFAM" id="SSF53720">
    <property type="entry name" value="ALDH-like"/>
    <property type="match status" value="1"/>
</dbReference>
<keyword evidence="9 12" id="KW-0520">NAD</keyword>
<feature type="binding site" evidence="12 15">
    <location>
        <position position="124"/>
    </location>
    <ligand>
        <name>NAD(+)</name>
        <dbReference type="ChEBI" id="CHEBI:57540"/>
    </ligand>
</feature>
<evidence type="ECO:0000256" key="13">
    <source>
        <dbReference type="PIRNR" id="PIRNR000099"/>
    </source>
</evidence>
<dbReference type="FunFam" id="3.40.50.1980:FF:000002">
    <property type="entry name" value="Histidinol dehydrogenase, chloroplastic"/>
    <property type="match status" value="1"/>
</dbReference>
<dbReference type="GO" id="GO:0000105">
    <property type="term" value="P:L-histidine biosynthetic process"/>
    <property type="evidence" value="ECO:0007669"/>
    <property type="project" value="UniProtKB-UniRule"/>
</dbReference>
<reference evidence="19 20" key="1">
    <citation type="submission" date="2019-11" db="EMBL/GenBank/DDBJ databases">
        <title>Characterization of Elizabethkingia argenteiflava sp. nov., isolated from inner surface of Soybean Pods.</title>
        <authorList>
            <person name="Mo S."/>
        </authorList>
    </citation>
    <scope>NUCLEOTIDE SEQUENCE [LARGE SCALE GENOMIC DNA]</scope>
    <source>
        <strain evidence="19 20">YB22</strain>
    </source>
</reference>
<evidence type="ECO:0000256" key="7">
    <source>
        <dbReference type="ARBA" id="ARBA00022833"/>
    </source>
</evidence>
<evidence type="ECO:0000256" key="2">
    <source>
        <dbReference type="ARBA" id="ARBA00004940"/>
    </source>
</evidence>
<evidence type="ECO:0000256" key="6">
    <source>
        <dbReference type="ARBA" id="ARBA00022723"/>
    </source>
</evidence>
<dbReference type="FunFam" id="1.20.5.1300:FF:000002">
    <property type="entry name" value="Histidinol dehydrogenase, chloroplastic"/>
    <property type="match status" value="1"/>
</dbReference>